<dbReference type="GO" id="GO:0005737">
    <property type="term" value="C:cytoplasm"/>
    <property type="evidence" value="ECO:0007669"/>
    <property type="project" value="UniProtKB-SubCell"/>
</dbReference>
<dbReference type="GO" id="GO:0004735">
    <property type="term" value="F:pyrroline-5-carboxylate reductase activity"/>
    <property type="evidence" value="ECO:0007669"/>
    <property type="project" value="UniProtKB-UniRule"/>
</dbReference>
<sequence length="312" mass="34339">MSITSGFELETASELERSDNPLRNARLSFIGCGVMAEAIIAGLLRRRLVTPDQIIGSHPRQARRDELAAKYAIRVVESNRDAVSFGRSTDQGRFSSIVVLAVKPQRLNLIFEELRGRLQEEQLVLSIIAGARMETIARELLHPAVVRTMPNTPAQIGQGMTVWTATPQVTDAQRDQVRALLGALGKEMYVEEERMIDMATALSATGPTYIFLVMEALIDAGVHLGFSRRMAQELVLQTMLGSVLFAQESHKHPAELRNMVTSPGGTSAEAIYQMEKGSLRTVLSKAVWAAYQRAVALGRAEKNSPKSEEHNS</sequence>
<dbReference type="RefSeq" id="WP_083437943.1">
    <property type="nucleotide sequence ID" value="NZ_CBXV010000009.1"/>
</dbReference>
<dbReference type="InterPro" id="IPR008927">
    <property type="entry name" value="6-PGluconate_DH-like_C_sf"/>
</dbReference>
<dbReference type="HAMAP" id="MF_01925">
    <property type="entry name" value="P5C_reductase"/>
    <property type="match status" value="1"/>
</dbReference>
<evidence type="ECO:0000256" key="2">
    <source>
        <dbReference type="ARBA" id="ARBA00022857"/>
    </source>
</evidence>
<dbReference type="PIRSF" id="PIRSF000193">
    <property type="entry name" value="Pyrrol-5-carb_rd"/>
    <property type="match status" value="1"/>
</dbReference>
<dbReference type="STRING" id="454194.PYK22_03192"/>
<dbReference type="UniPathway" id="UPA00098">
    <property type="reaction ID" value="UER00361"/>
</dbReference>
<dbReference type="InterPro" id="IPR000304">
    <property type="entry name" value="Pyrroline-COOH_reductase"/>
</dbReference>
<organism evidence="9 10">
    <name type="scientific">Pyrinomonas methylaliphatogenes</name>
    <dbReference type="NCBI Taxonomy" id="454194"/>
    <lineage>
        <taxon>Bacteria</taxon>
        <taxon>Pseudomonadati</taxon>
        <taxon>Acidobacteriota</taxon>
        <taxon>Blastocatellia</taxon>
        <taxon>Blastocatellales</taxon>
        <taxon>Pyrinomonadaceae</taxon>
        <taxon>Pyrinomonas</taxon>
    </lineage>
</organism>
<dbReference type="GO" id="GO:0055129">
    <property type="term" value="P:L-proline biosynthetic process"/>
    <property type="evidence" value="ECO:0007669"/>
    <property type="project" value="UniProtKB-UniRule"/>
</dbReference>
<keyword evidence="4" id="KW-0963">Cytoplasm</keyword>
<comment type="subcellular location">
    <subcellularLocation>
        <location evidence="4">Cytoplasm</location>
    </subcellularLocation>
</comment>
<keyword evidence="10" id="KW-1185">Reference proteome</keyword>
<dbReference type="OrthoDB" id="9805754at2"/>
<feature type="domain" description="Pyrroline-5-carboxylate reductase catalytic N-terminal" evidence="7">
    <location>
        <begin position="27"/>
        <end position="130"/>
    </location>
</feature>
<keyword evidence="4" id="KW-0641">Proline biosynthesis</keyword>
<feature type="binding site" evidence="6">
    <location>
        <begin position="30"/>
        <end position="35"/>
    </location>
    <ligand>
        <name>NADP(+)</name>
        <dbReference type="ChEBI" id="CHEBI:58349"/>
    </ligand>
</feature>
<proteinExistence type="inferred from homology"/>
<comment type="similarity">
    <text evidence="1 4">Belongs to the pyrroline-5-carboxylate reductase family.</text>
</comment>
<dbReference type="FunFam" id="1.10.3730.10:FF:000001">
    <property type="entry name" value="Pyrroline-5-carboxylate reductase"/>
    <property type="match status" value="1"/>
</dbReference>
<dbReference type="Gene3D" id="3.40.50.720">
    <property type="entry name" value="NAD(P)-binding Rossmann-like Domain"/>
    <property type="match status" value="1"/>
</dbReference>
<dbReference type="InterPro" id="IPR036291">
    <property type="entry name" value="NAD(P)-bd_dom_sf"/>
</dbReference>
<evidence type="ECO:0000256" key="4">
    <source>
        <dbReference type="HAMAP-Rule" id="MF_01925"/>
    </source>
</evidence>
<dbReference type="PANTHER" id="PTHR11645">
    <property type="entry name" value="PYRROLINE-5-CARBOXYLATE REDUCTASE"/>
    <property type="match status" value="1"/>
</dbReference>
<dbReference type="Pfam" id="PF14748">
    <property type="entry name" value="P5CR_dimer"/>
    <property type="match status" value="1"/>
</dbReference>
<reference evidence="9 10" key="1">
    <citation type="submission" date="2013-12" db="EMBL/GenBank/DDBJ databases">
        <authorList>
            <person name="Stott M."/>
        </authorList>
    </citation>
    <scope>NUCLEOTIDE SEQUENCE [LARGE SCALE GENOMIC DNA]</scope>
    <source>
        <strain evidence="9 10">K22</strain>
    </source>
</reference>
<dbReference type="EMBL" id="CBXV010000009">
    <property type="protein sequence ID" value="CDM67143.1"/>
    <property type="molecule type" value="Genomic_DNA"/>
</dbReference>
<dbReference type="PANTHER" id="PTHR11645:SF66">
    <property type="entry name" value="PYRROLINE-5-CARBOXYLATE REDUCTASE"/>
    <property type="match status" value="1"/>
</dbReference>
<gene>
    <name evidence="4" type="primary">proC</name>
    <name evidence="9" type="ORF">PYK22_03192</name>
</gene>
<evidence type="ECO:0000256" key="6">
    <source>
        <dbReference type="PIRSR" id="PIRSR000193-1"/>
    </source>
</evidence>
<keyword evidence="4" id="KW-0028">Amino-acid biosynthesis</keyword>
<evidence type="ECO:0000313" key="9">
    <source>
        <dbReference type="EMBL" id="CDM67143.1"/>
    </source>
</evidence>
<evidence type="ECO:0000256" key="3">
    <source>
        <dbReference type="ARBA" id="ARBA00023002"/>
    </source>
</evidence>
<dbReference type="Gene3D" id="1.10.3730.10">
    <property type="entry name" value="ProC C-terminal domain-like"/>
    <property type="match status" value="1"/>
</dbReference>
<keyword evidence="2 4" id="KW-0521">NADP</keyword>
<protein>
    <recommendedName>
        <fullName evidence="4 5">Pyrroline-5-carboxylate reductase</fullName>
        <shortName evidence="4">P5C reductase</shortName>
        <shortName evidence="4">P5CR</shortName>
        <ecNumber evidence="4 5">1.5.1.2</ecNumber>
    </recommendedName>
    <alternativeName>
        <fullName evidence="4">PCA reductase</fullName>
    </alternativeName>
</protein>
<dbReference type="InterPro" id="IPR028939">
    <property type="entry name" value="P5C_Rdtase_cat_N"/>
</dbReference>
<feature type="binding site" evidence="6">
    <location>
        <begin position="101"/>
        <end position="104"/>
    </location>
    <ligand>
        <name>NADP(+)</name>
        <dbReference type="ChEBI" id="CHEBI:58349"/>
    </ligand>
</feature>
<dbReference type="InterPro" id="IPR029036">
    <property type="entry name" value="P5CR_dimer"/>
</dbReference>
<comment type="catalytic activity">
    <reaction evidence="4">
        <text>L-proline + NAD(+) = (S)-1-pyrroline-5-carboxylate + NADH + 2 H(+)</text>
        <dbReference type="Rhea" id="RHEA:14105"/>
        <dbReference type="ChEBI" id="CHEBI:15378"/>
        <dbReference type="ChEBI" id="CHEBI:17388"/>
        <dbReference type="ChEBI" id="CHEBI:57540"/>
        <dbReference type="ChEBI" id="CHEBI:57945"/>
        <dbReference type="ChEBI" id="CHEBI:60039"/>
        <dbReference type="EC" id="1.5.1.2"/>
    </reaction>
</comment>
<feature type="domain" description="Pyrroline-5-carboxylate reductase dimerisation" evidence="8">
    <location>
        <begin position="193"/>
        <end position="295"/>
    </location>
</feature>
<comment type="function">
    <text evidence="4">Catalyzes the reduction of 1-pyrroline-5-carboxylate (PCA) to L-proline.</text>
</comment>
<dbReference type="EC" id="1.5.1.2" evidence="4 5"/>
<reference evidence="9 10" key="2">
    <citation type="submission" date="2015-01" db="EMBL/GenBank/DDBJ databases">
        <title>Complete genome sequence of Pyrinomonas methylaliphatogenes type strain K22T.</title>
        <authorList>
            <person name="Lee K.C.Y."/>
            <person name="Power J.F."/>
            <person name="Dunfield P.F."/>
            <person name="Morgan X.C."/>
            <person name="Huttenhower C."/>
            <person name="Stott M.B."/>
        </authorList>
    </citation>
    <scope>NUCLEOTIDE SEQUENCE [LARGE SCALE GENOMIC DNA]</scope>
    <source>
        <strain evidence="9 10">K22</strain>
    </source>
</reference>
<accession>A0A0B6X0T9</accession>
<comment type="pathway">
    <text evidence="4">Amino-acid biosynthesis; L-proline biosynthesis; L-proline from L-glutamate 5-semialdehyde: step 1/1.</text>
</comment>
<dbReference type="Pfam" id="PF03807">
    <property type="entry name" value="F420_oxidored"/>
    <property type="match status" value="1"/>
</dbReference>
<dbReference type="Proteomes" id="UP000031518">
    <property type="component" value="Unassembled WGS sequence"/>
</dbReference>
<evidence type="ECO:0000256" key="5">
    <source>
        <dbReference type="NCBIfam" id="TIGR00112"/>
    </source>
</evidence>
<evidence type="ECO:0000259" key="7">
    <source>
        <dbReference type="Pfam" id="PF03807"/>
    </source>
</evidence>
<keyword evidence="3 4" id="KW-0560">Oxidoreductase</keyword>
<comment type="catalytic activity">
    <reaction evidence="4">
        <text>L-proline + NADP(+) = (S)-1-pyrroline-5-carboxylate + NADPH + 2 H(+)</text>
        <dbReference type="Rhea" id="RHEA:14109"/>
        <dbReference type="ChEBI" id="CHEBI:15378"/>
        <dbReference type="ChEBI" id="CHEBI:17388"/>
        <dbReference type="ChEBI" id="CHEBI:57783"/>
        <dbReference type="ChEBI" id="CHEBI:58349"/>
        <dbReference type="ChEBI" id="CHEBI:60039"/>
        <dbReference type="EC" id="1.5.1.2"/>
    </reaction>
</comment>
<evidence type="ECO:0000259" key="8">
    <source>
        <dbReference type="Pfam" id="PF14748"/>
    </source>
</evidence>
<dbReference type="SUPFAM" id="SSF51735">
    <property type="entry name" value="NAD(P)-binding Rossmann-fold domains"/>
    <property type="match status" value="1"/>
</dbReference>
<evidence type="ECO:0000256" key="1">
    <source>
        <dbReference type="ARBA" id="ARBA00005525"/>
    </source>
</evidence>
<dbReference type="AlphaFoldDB" id="A0A0B6X0T9"/>
<name>A0A0B6X0T9_9BACT</name>
<evidence type="ECO:0000313" key="10">
    <source>
        <dbReference type="Proteomes" id="UP000031518"/>
    </source>
</evidence>
<dbReference type="SUPFAM" id="SSF48179">
    <property type="entry name" value="6-phosphogluconate dehydrogenase C-terminal domain-like"/>
    <property type="match status" value="1"/>
</dbReference>
<dbReference type="NCBIfam" id="TIGR00112">
    <property type="entry name" value="proC"/>
    <property type="match status" value="1"/>
</dbReference>